<evidence type="ECO:0000256" key="1">
    <source>
        <dbReference type="SAM" id="SignalP"/>
    </source>
</evidence>
<sequence length="59" mass="6088">MKHMVRAFVVVLVLTGAVASTQASNASAKNKIVAARTSLLPVPTCAPNDPNACGMGHNR</sequence>
<gene>
    <name evidence="2" type="ORF">RBB77_04265</name>
</gene>
<dbReference type="KEGG" id="tpsc:RBB77_04265"/>
<accession>A0AAU7ZT41</accession>
<feature type="chain" id="PRO_5043907986" evidence="1">
    <location>
        <begin position="29"/>
        <end position="59"/>
    </location>
</feature>
<keyword evidence="1" id="KW-0732">Signal</keyword>
<name>A0AAU7ZT41_9BACT</name>
<dbReference type="EMBL" id="CP132942">
    <property type="protein sequence ID" value="XCB34115.1"/>
    <property type="molecule type" value="Genomic_DNA"/>
</dbReference>
<protein>
    <submittedName>
        <fullName evidence="2">Uncharacterized protein</fullName>
    </submittedName>
</protein>
<evidence type="ECO:0000313" key="2">
    <source>
        <dbReference type="EMBL" id="XCB34115.1"/>
    </source>
</evidence>
<organism evidence="2">
    <name type="scientific">Tunturiibacter psychrotolerans</name>
    <dbReference type="NCBI Taxonomy" id="3069686"/>
    <lineage>
        <taxon>Bacteria</taxon>
        <taxon>Pseudomonadati</taxon>
        <taxon>Acidobacteriota</taxon>
        <taxon>Terriglobia</taxon>
        <taxon>Terriglobales</taxon>
        <taxon>Acidobacteriaceae</taxon>
        <taxon>Tunturiibacter</taxon>
    </lineage>
</organism>
<proteinExistence type="predicted"/>
<dbReference type="RefSeq" id="WP_353064958.1">
    <property type="nucleotide sequence ID" value="NZ_CP132942.1"/>
</dbReference>
<reference evidence="2" key="2">
    <citation type="journal article" date="2024" name="Environ. Microbiol.">
        <title>Genome analysis and description of Tunturibacter gen. nov. expands the diversity of Terriglobia in tundra soils.</title>
        <authorList>
            <person name="Messyasz A."/>
            <person name="Mannisto M.K."/>
            <person name="Kerkhof L.J."/>
            <person name="Haggblom M.M."/>
        </authorList>
    </citation>
    <scope>NUCLEOTIDE SEQUENCE</scope>
    <source>
        <strain evidence="2">X5P6</strain>
    </source>
</reference>
<reference evidence="2" key="1">
    <citation type="submission" date="2023-08" db="EMBL/GenBank/DDBJ databases">
        <authorList>
            <person name="Messyasz A."/>
            <person name="Mannisto M.K."/>
            <person name="Kerkhof L.J."/>
            <person name="Haggblom M."/>
        </authorList>
    </citation>
    <scope>NUCLEOTIDE SEQUENCE</scope>
    <source>
        <strain evidence="2">X5P6</strain>
    </source>
</reference>
<feature type="signal peptide" evidence="1">
    <location>
        <begin position="1"/>
        <end position="28"/>
    </location>
</feature>
<dbReference type="AlphaFoldDB" id="A0AAU7ZT41"/>